<keyword evidence="2" id="KW-0813">Transport</keyword>
<dbReference type="AlphaFoldDB" id="A0AAD6CQE2"/>
<dbReference type="Gene3D" id="1.10.8.270">
    <property type="entry name" value="putative rabgap domain of human tbc1 domain family member 14 like domains"/>
    <property type="match status" value="1"/>
</dbReference>
<sequence>MSPRNSHDYEGESFDDAPESIENLHVTIPKSSSARSLTDSPPVGVGASPEITEKPLFPSESQVEQKEEEYGSEQTTPKKKNKKKNKKKGKQQDEGEATADEQAEELQEQELGDDVKLETVDVEKDDKPDQKIEVEDMEEITGLDGTAEEEAPGRNVTPKSPLLTSHRLSSASSLDEVALTTSKDEEPFNVAIPEIKSALPPVPPKDDVSPPSSGLKGLSGSLPSVPWAPPPVNKNPLPPPPPPLPRKSSGPFAWFSRSSVGAKEVKSPPQAGSRRNTSTSVSTLASNLDLVADGDASSVNSKRPRRNSLKDQFKQLRMREDTTWAEHEEAAPPIIPEENETGILYPPTTTSAATSPGTETPSTINSSLAPGTVSGFAKSADDASAPVDWELWQSLVNNGPQALVNSEELNSAIKRGIPQTIRGVIWQILADCHAGDLEDIYRDLVARGTDKERRPSNGQINGIIEESNTSSRSSIRSDHSGSATQSTSVSPSQEIDTEKLAKEQLASETARAKRAKDEAIALQKLEKCIRRDLGSRTSYSKYFVSQGSQESLYGLCKAYALYDEAVGYAQGMNFIVMPLLFNMDEVEAFELLVKLMNKYGLREMFIADMPGLHRSLYQFERLLEDLEPALYCHLRRRGVPPQLYATQWFLTLFAYRFPLQLVLRIYDLIFEEGLERTILKFAIAIMRRNAETLLGMKDMSTLTTFLKERLFDAYIDKQPSASSILESGFFGSSGAADKEIYRSDILVQDACDVPLTQDMIKSYTIEWEEKTRTEKEREAELEHLRHTVATQAARVRLLEERAEASDKEHVQLASELVHAKVENEELRDLTDALKLQVSELKIVVDKQPGEVEEKLRMEMERIMKRNIEVQNENRAMEDSMAEMEKELVSTKMKWAEMSENHETLRQKWSDLRRALD</sequence>
<evidence type="ECO:0000256" key="6">
    <source>
        <dbReference type="ARBA" id="ARBA00022927"/>
    </source>
</evidence>
<feature type="compositionally biased region" description="Polar residues" evidence="11">
    <location>
        <begin position="29"/>
        <end position="39"/>
    </location>
</feature>
<dbReference type="Pfam" id="PF23436">
    <property type="entry name" value="RabGap-TBC_2"/>
    <property type="match status" value="1"/>
</dbReference>
<feature type="region of interest" description="Disordered" evidence="11">
    <location>
        <begin position="450"/>
        <end position="498"/>
    </location>
</feature>
<dbReference type="FunFam" id="1.10.472.80:FF:000044">
    <property type="entry name" value="GTPase-activating protein GYP5"/>
    <property type="match status" value="1"/>
</dbReference>
<dbReference type="GO" id="GO:0016192">
    <property type="term" value="P:vesicle-mediated transport"/>
    <property type="evidence" value="ECO:0007669"/>
    <property type="project" value="UniProtKB-KW"/>
</dbReference>
<feature type="compositionally biased region" description="Basic and acidic residues" evidence="11">
    <location>
        <begin position="1"/>
        <end position="10"/>
    </location>
</feature>
<keyword evidence="5" id="KW-0931">ER-Golgi transport</keyword>
<dbReference type="PANTHER" id="PTHR47219:SF9">
    <property type="entry name" value="GTPASE ACTIVATING PROTEIN AND CENTROSOME-ASSOCIATED, ISOFORM B"/>
    <property type="match status" value="1"/>
</dbReference>
<dbReference type="GO" id="GO:0005096">
    <property type="term" value="F:GTPase activator activity"/>
    <property type="evidence" value="ECO:0007669"/>
    <property type="project" value="UniProtKB-KW"/>
</dbReference>
<feature type="compositionally biased region" description="Polar residues" evidence="11">
    <location>
        <begin position="483"/>
        <end position="494"/>
    </location>
</feature>
<comment type="caution">
    <text evidence="13">The sequence shown here is derived from an EMBL/GenBank/DDBJ whole genome shotgun (WGS) entry which is preliminary data.</text>
</comment>
<gene>
    <name evidence="13" type="ORF">N7494_009647</name>
</gene>
<dbReference type="GO" id="GO:0031267">
    <property type="term" value="F:small GTPase binding"/>
    <property type="evidence" value="ECO:0007669"/>
    <property type="project" value="TreeGrafter"/>
</dbReference>
<dbReference type="InterPro" id="IPR000195">
    <property type="entry name" value="Rab-GAP-TBC_dom"/>
</dbReference>
<dbReference type="EMBL" id="JAQIZZ010000007">
    <property type="protein sequence ID" value="KAJ5533095.1"/>
    <property type="molecule type" value="Genomic_DNA"/>
</dbReference>
<dbReference type="Proteomes" id="UP001220324">
    <property type="component" value="Unassembled WGS sequence"/>
</dbReference>
<keyword evidence="6" id="KW-0653">Protein transport</keyword>
<dbReference type="Gene3D" id="1.10.10.750">
    <property type="entry name" value="Ypt/Rab-GAP domain of gyp1p, domain 1"/>
    <property type="match status" value="1"/>
</dbReference>
<name>A0AAD6CQE2_9EURO</name>
<dbReference type="PROSITE" id="PS50086">
    <property type="entry name" value="TBC_RABGAP"/>
    <property type="match status" value="1"/>
</dbReference>
<keyword evidence="7 10" id="KW-0175">Coiled coil</keyword>
<protein>
    <recommendedName>
        <fullName evidence="9">GTPase-activating protein GYP5</fullName>
    </recommendedName>
</protein>
<feature type="domain" description="Rab-GAP TBC" evidence="12">
    <location>
        <begin position="416"/>
        <end position="673"/>
    </location>
</feature>
<evidence type="ECO:0000313" key="14">
    <source>
        <dbReference type="Proteomes" id="UP001220324"/>
    </source>
</evidence>
<feature type="compositionally biased region" description="Low complexity" evidence="11">
    <location>
        <begin position="350"/>
        <end position="363"/>
    </location>
</feature>
<proteinExistence type="inferred from homology"/>
<evidence type="ECO:0000256" key="7">
    <source>
        <dbReference type="ARBA" id="ARBA00023054"/>
    </source>
</evidence>
<evidence type="ECO:0000256" key="8">
    <source>
        <dbReference type="ARBA" id="ARBA00061661"/>
    </source>
</evidence>
<keyword evidence="4" id="KW-0963">Cytoplasm</keyword>
<feature type="compositionally biased region" description="Basic and acidic residues" evidence="11">
    <location>
        <begin position="113"/>
        <end position="134"/>
    </location>
</feature>
<feature type="compositionally biased region" description="Acidic residues" evidence="11">
    <location>
        <begin position="135"/>
        <end position="150"/>
    </location>
</feature>
<comment type="similarity">
    <text evidence="8">Belongs to the GYP5 family.</text>
</comment>
<feature type="compositionally biased region" description="Acidic residues" evidence="11">
    <location>
        <begin position="94"/>
        <end position="112"/>
    </location>
</feature>
<feature type="coiled-coil region" evidence="10">
    <location>
        <begin position="852"/>
        <end position="893"/>
    </location>
</feature>
<dbReference type="Gene3D" id="1.10.472.80">
    <property type="entry name" value="Ypt/Rab-GAP domain of gyp1p, domain 3"/>
    <property type="match status" value="1"/>
</dbReference>
<feature type="region of interest" description="Disordered" evidence="11">
    <location>
        <begin position="1"/>
        <end position="281"/>
    </location>
</feature>
<evidence type="ECO:0000259" key="12">
    <source>
        <dbReference type="PROSITE" id="PS50086"/>
    </source>
</evidence>
<evidence type="ECO:0000256" key="3">
    <source>
        <dbReference type="ARBA" id="ARBA00022468"/>
    </source>
</evidence>
<dbReference type="InterPro" id="IPR035969">
    <property type="entry name" value="Rab-GAP_TBC_sf"/>
</dbReference>
<evidence type="ECO:0000256" key="5">
    <source>
        <dbReference type="ARBA" id="ARBA00022892"/>
    </source>
</evidence>
<evidence type="ECO:0000256" key="4">
    <source>
        <dbReference type="ARBA" id="ARBA00022490"/>
    </source>
</evidence>
<comment type="subcellular location">
    <subcellularLocation>
        <location evidence="1">Cytoplasm</location>
    </subcellularLocation>
</comment>
<feature type="compositionally biased region" description="Pro residues" evidence="11">
    <location>
        <begin position="226"/>
        <end position="245"/>
    </location>
</feature>
<dbReference type="GO" id="GO:0015031">
    <property type="term" value="P:protein transport"/>
    <property type="evidence" value="ECO:0007669"/>
    <property type="project" value="UniProtKB-KW"/>
</dbReference>
<accession>A0AAD6CQE2</accession>
<evidence type="ECO:0000256" key="10">
    <source>
        <dbReference type="SAM" id="Coils"/>
    </source>
</evidence>
<feature type="compositionally biased region" description="Basic residues" evidence="11">
    <location>
        <begin position="77"/>
        <end position="89"/>
    </location>
</feature>
<dbReference type="SUPFAM" id="SSF47923">
    <property type="entry name" value="Ypt/Rab-GAP domain of gyp1p"/>
    <property type="match status" value="2"/>
</dbReference>
<dbReference type="FunFam" id="1.10.8.270:FF:000066">
    <property type="entry name" value="GTPase activating protein (Gyp5), putative"/>
    <property type="match status" value="1"/>
</dbReference>
<evidence type="ECO:0000313" key="13">
    <source>
        <dbReference type="EMBL" id="KAJ5533095.1"/>
    </source>
</evidence>
<dbReference type="GO" id="GO:0005737">
    <property type="term" value="C:cytoplasm"/>
    <property type="evidence" value="ECO:0007669"/>
    <property type="project" value="UniProtKB-SubCell"/>
</dbReference>
<dbReference type="PANTHER" id="PTHR47219">
    <property type="entry name" value="RAB GTPASE-ACTIVATING PROTEIN 1-LIKE"/>
    <property type="match status" value="1"/>
</dbReference>
<organism evidence="13 14">
    <name type="scientific">Penicillium frequentans</name>
    <dbReference type="NCBI Taxonomy" id="3151616"/>
    <lineage>
        <taxon>Eukaryota</taxon>
        <taxon>Fungi</taxon>
        <taxon>Dikarya</taxon>
        <taxon>Ascomycota</taxon>
        <taxon>Pezizomycotina</taxon>
        <taxon>Eurotiomycetes</taxon>
        <taxon>Eurotiomycetidae</taxon>
        <taxon>Eurotiales</taxon>
        <taxon>Aspergillaceae</taxon>
        <taxon>Penicillium</taxon>
    </lineage>
</organism>
<feature type="region of interest" description="Disordered" evidence="11">
    <location>
        <begin position="350"/>
        <end position="369"/>
    </location>
</feature>
<feature type="compositionally biased region" description="Polar residues" evidence="11">
    <location>
        <begin position="162"/>
        <end position="173"/>
    </location>
</feature>
<reference evidence="13 14" key="1">
    <citation type="journal article" date="2023" name="IMA Fungus">
        <title>Comparative genomic study of the Penicillium genus elucidates a diverse pangenome and 15 lateral gene transfer events.</title>
        <authorList>
            <person name="Petersen C."/>
            <person name="Sorensen T."/>
            <person name="Nielsen M.R."/>
            <person name="Sondergaard T.E."/>
            <person name="Sorensen J.L."/>
            <person name="Fitzpatrick D.A."/>
            <person name="Frisvad J.C."/>
            <person name="Nielsen K.L."/>
        </authorList>
    </citation>
    <scope>NUCLEOTIDE SEQUENCE [LARGE SCALE GENOMIC DNA]</scope>
    <source>
        <strain evidence="13 14">IBT 35679</strain>
    </source>
</reference>
<evidence type="ECO:0000256" key="2">
    <source>
        <dbReference type="ARBA" id="ARBA00022448"/>
    </source>
</evidence>
<keyword evidence="14" id="KW-1185">Reference proteome</keyword>
<feature type="coiled-coil region" evidence="10">
    <location>
        <begin position="498"/>
        <end position="525"/>
    </location>
</feature>
<keyword evidence="3" id="KW-0343">GTPase activation</keyword>
<evidence type="ECO:0000256" key="1">
    <source>
        <dbReference type="ARBA" id="ARBA00004496"/>
    </source>
</evidence>
<evidence type="ECO:0000256" key="9">
    <source>
        <dbReference type="ARBA" id="ARBA00072088"/>
    </source>
</evidence>
<evidence type="ECO:0000256" key="11">
    <source>
        <dbReference type="SAM" id="MobiDB-lite"/>
    </source>
</evidence>
<dbReference type="FunFam" id="1.10.10.750:FF:000003">
    <property type="entry name" value="GTPase activating protein (Evi5)"/>
    <property type="match status" value="1"/>
</dbReference>
<feature type="compositionally biased region" description="Low complexity" evidence="11">
    <location>
        <begin position="209"/>
        <end position="225"/>
    </location>
</feature>
<dbReference type="InterPro" id="IPR050302">
    <property type="entry name" value="Rab_GAP_TBC_domain"/>
</dbReference>
<dbReference type="SMART" id="SM00164">
    <property type="entry name" value="TBC"/>
    <property type="match status" value="1"/>
</dbReference>